<dbReference type="OrthoDB" id="3627463at2"/>
<organism evidence="2 3">
    <name type="scientific">Streptomyces phaeoluteigriseus</name>
    <dbReference type="NCBI Taxonomy" id="114686"/>
    <lineage>
        <taxon>Bacteria</taxon>
        <taxon>Bacillati</taxon>
        <taxon>Actinomycetota</taxon>
        <taxon>Actinomycetes</taxon>
        <taxon>Kitasatosporales</taxon>
        <taxon>Streptomycetaceae</taxon>
        <taxon>Streptomyces</taxon>
        <taxon>Streptomyces aurantiacus group</taxon>
    </lineage>
</organism>
<dbReference type="Pfam" id="PF01243">
    <property type="entry name" value="PNPOx_N"/>
    <property type="match status" value="1"/>
</dbReference>
<dbReference type="Proteomes" id="UP000184286">
    <property type="component" value="Unassembled WGS sequence"/>
</dbReference>
<evidence type="ECO:0000313" key="2">
    <source>
        <dbReference type="EMBL" id="OQD53237.1"/>
    </source>
</evidence>
<dbReference type="RefSeq" id="WP_073491437.1">
    <property type="nucleotide sequence ID" value="NZ_MPOH02000018.1"/>
</dbReference>
<reference evidence="2 3" key="2">
    <citation type="submission" date="2017-02" db="EMBL/GenBank/DDBJ databases">
        <title>Draft genome sequence of Streptomyces phaeoluteigriseus type strain DSM41896.</title>
        <authorList>
            <person name="Salih T.S."/>
            <person name="Algora Gallardo L."/>
            <person name="Melo Santos T."/>
            <person name="Filgueira Martinez S."/>
            <person name="Herron P.R."/>
        </authorList>
    </citation>
    <scope>NUCLEOTIDE SEQUENCE [LARGE SCALE GENOMIC DNA]</scope>
    <source>
        <strain evidence="2 3">DSM 41896</strain>
    </source>
</reference>
<feature type="domain" description="Pyridoxamine 5'-phosphate oxidase N-terminal" evidence="1">
    <location>
        <begin position="26"/>
        <end position="131"/>
    </location>
</feature>
<dbReference type="Gene3D" id="2.30.110.10">
    <property type="entry name" value="Electron Transport, Fmn-binding Protein, Chain A"/>
    <property type="match status" value="1"/>
</dbReference>
<evidence type="ECO:0000259" key="1">
    <source>
        <dbReference type="Pfam" id="PF01243"/>
    </source>
</evidence>
<dbReference type="SUPFAM" id="SSF50475">
    <property type="entry name" value="FMN-binding split barrel"/>
    <property type="match status" value="1"/>
</dbReference>
<comment type="caution">
    <text evidence="2">The sequence shown here is derived from an EMBL/GenBank/DDBJ whole genome shotgun (WGS) entry which is preliminary data.</text>
</comment>
<dbReference type="InterPro" id="IPR011576">
    <property type="entry name" value="Pyridox_Oxase_N"/>
</dbReference>
<proteinExistence type="predicted"/>
<gene>
    <name evidence="2" type="ORF">BM536_029450</name>
</gene>
<dbReference type="EMBL" id="MPOH02000018">
    <property type="protein sequence ID" value="OQD53237.1"/>
    <property type="molecule type" value="Genomic_DNA"/>
</dbReference>
<dbReference type="InterPro" id="IPR012349">
    <property type="entry name" value="Split_barrel_FMN-bd"/>
</dbReference>
<protein>
    <submittedName>
        <fullName evidence="2">Pyridoxamine 5'-phosphate oxidase</fullName>
    </submittedName>
</protein>
<sequence>MTSAPGRSPQQRKRDTLHRLEHDVDAWVATAAEDGGAPHLIPLSYVWDGATLLIATPAASRTARNLSATRVARLGIGPTRDVVLVEGSALAVEPADLPEEDAEIFEAKTGFDPRELHEPYLYFYVRPRRVQAWRDTDAPQGRELMRDGEWLVAD</sequence>
<dbReference type="STRING" id="114686.BM536_029450"/>
<name>A0A1V6MLQ5_9ACTN</name>
<accession>A0A1V6MLQ5</accession>
<reference evidence="3" key="1">
    <citation type="submission" date="2016-11" db="EMBL/GenBank/DDBJ databases">
        <authorList>
            <person name="Schniete J.K."/>
            <person name="Salih T."/>
            <person name="Algora Gallardo L."/>
            <person name="Martinez Fernandez S."/>
            <person name="Herron P.R."/>
        </authorList>
    </citation>
    <scope>NUCLEOTIDE SEQUENCE [LARGE SCALE GENOMIC DNA]</scope>
    <source>
        <strain evidence="3">DSM 41896</strain>
    </source>
</reference>
<evidence type="ECO:0000313" key="3">
    <source>
        <dbReference type="Proteomes" id="UP000184286"/>
    </source>
</evidence>
<dbReference type="AlphaFoldDB" id="A0A1V6MLQ5"/>